<comment type="similarity">
    <text evidence="3">Belongs to the peptidase M36 family.</text>
</comment>
<keyword evidence="10" id="KW-0482">Metalloprotease</keyword>
<dbReference type="InterPro" id="IPR003137">
    <property type="entry name" value="PA_domain"/>
</dbReference>
<evidence type="ECO:0000256" key="2">
    <source>
        <dbReference type="ARBA" id="ARBA00004613"/>
    </source>
</evidence>
<keyword evidence="11" id="KW-0865">Zymogen</keyword>
<protein>
    <submittedName>
        <fullName evidence="17">T9SS-dependent M36 family metallopeptidase</fullName>
    </submittedName>
</protein>
<sequence length="933" mass="97968">MALYFTRLGYRTLALAAALALPGLAMAQQASPALTAFAASARAQGLAASDVADVLVTNSYTDASTGLTHIYVQQRVNGLVIFNATGAVHTDKTGKVVFATQDFVANAAAKAAAASPALTPEQAVVAASVGLGLPRPVGLRTLVEARVADGLVFNNGGISEENIPVRLVYTRQDDKLVLTWNVTITQLNRQHAWNARVDAQTGHLLEHNDYVVSEAATFSEAVLRHQNRQPLAAFAPAASPAGVRSVLSPSAAGSLTVYPVPVESPNTGTRQVVPLASANPTYSPYGWQVSQAPAGTFPDSYSLASSGKFLTRGNNVAAYDDNSNTVTGPGDTNYKSATSSPDGGSTLNFDFPFVQTDGARANLNASITNLFYWNNMVHDVMMAHGFNEVSGNYQYKNATGAGAGTDPVRAEAQDGSGRDNANFYITPDGSSGTMQMYLFDNIAGNKLVITGSSAGAGTYRFVSVAYGPSITKKPLAGNLVLVNDGVSADGGDHACATPFANAAAVNGSIALIQRGGCPQLQLNPKTNSNFSDKIRRAQANGAVGVILFDSVASTNYLSIGSTDTAGIRIPSIYITGVDGFKLRSVLQSGGSLTLASATPGADFDGAFDNAVVSHEYGHGVTNRLTGGPSSANCLIQSYTSNGTTLYTQVMGEGWSDFIGLWMTTQPGSLGNTPRYVGSYLLGGTAAAGPGFRTYPYSINTSVNPLTYGRVGSNATYSESHALGEVWAETLWDLNWQFIGRYGYNADMFGTTGGNNQMLKLVLDGCRLQVCNPGFLDGRDALLRADTLTNRAANADLIWNVFARRGMGYGAKQGDRVNGTPRLTNIKEAFDLPPNVRSVTLATQNGATVSSSLEAFPNPAQDRLTVRTQLASTAPMRVVVLDLLGKTVLSATVPTAQMQQTGIELNTGGLATGLYIVRVTTSEGNFTTKVTIQH</sequence>
<dbReference type="Proteomes" id="UP001501243">
    <property type="component" value="Unassembled WGS sequence"/>
</dbReference>
<feature type="signal peptide" evidence="13">
    <location>
        <begin position="1"/>
        <end position="27"/>
    </location>
</feature>
<evidence type="ECO:0000256" key="6">
    <source>
        <dbReference type="ARBA" id="ARBA00022723"/>
    </source>
</evidence>
<dbReference type="InterPro" id="IPR050371">
    <property type="entry name" value="Fungal_virulence_M36"/>
</dbReference>
<evidence type="ECO:0000259" key="14">
    <source>
        <dbReference type="Pfam" id="PF02225"/>
    </source>
</evidence>
<evidence type="ECO:0000256" key="3">
    <source>
        <dbReference type="ARBA" id="ARBA00006006"/>
    </source>
</evidence>
<feature type="domain" description="PA" evidence="14">
    <location>
        <begin position="478"/>
        <end position="581"/>
    </location>
</feature>
<dbReference type="Gene3D" id="1.10.390.10">
    <property type="entry name" value="Neutral Protease Domain 2"/>
    <property type="match status" value="1"/>
</dbReference>
<comment type="subcellular location">
    <subcellularLocation>
        <location evidence="2">Secreted</location>
    </subcellularLocation>
</comment>
<evidence type="ECO:0000256" key="4">
    <source>
        <dbReference type="ARBA" id="ARBA00022525"/>
    </source>
</evidence>
<dbReference type="Gene3D" id="3.50.30.30">
    <property type="match status" value="1"/>
</dbReference>
<dbReference type="RefSeq" id="WP_208131825.1">
    <property type="nucleotide sequence ID" value="NZ_BAABGQ010000006.1"/>
</dbReference>
<dbReference type="InterPro" id="IPR027268">
    <property type="entry name" value="Peptidase_M4/M1_CTD_sf"/>
</dbReference>
<dbReference type="SUPFAM" id="SSF55486">
    <property type="entry name" value="Metalloproteases ('zincins'), catalytic domain"/>
    <property type="match status" value="1"/>
</dbReference>
<keyword evidence="7 13" id="KW-0732">Signal</keyword>
<evidence type="ECO:0000256" key="1">
    <source>
        <dbReference type="ARBA" id="ARBA00001947"/>
    </source>
</evidence>
<feature type="domain" description="FTP" evidence="15">
    <location>
        <begin position="56"/>
        <end position="103"/>
    </location>
</feature>
<dbReference type="InterPro" id="IPR011096">
    <property type="entry name" value="FTP_domain"/>
</dbReference>
<evidence type="ECO:0000256" key="13">
    <source>
        <dbReference type="SAM" id="SignalP"/>
    </source>
</evidence>
<keyword evidence="6" id="KW-0479">Metal-binding</keyword>
<accession>A0ABP8QED6</accession>
<dbReference type="Pfam" id="PF02128">
    <property type="entry name" value="Peptidase_M36"/>
    <property type="match status" value="1"/>
</dbReference>
<dbReference type="CDD" id="cd04818">
    <property type="entry name" value="PA_subtilisin_1"/>
    <property type="match status" value="1"/>
</dbReference>
<evidence type="ECO:0000313" key="18">
    <source>
        <dbReference type="Proteomes" id="UP001501243"/>
    </source>
</evidence>
<feature type="domain" description="Secretion system C-terminal sorting" evidence="16">
    <location>
        <begin position="855"/>
        <end position="931"/>
    </location>
</feature>
<dbReference type="NCBIfam" id="TIGR04183">
    <property type="entry name" value="Por_Secre_tail"/>
    <property type="match status" value="1"/>
</dbReference>
<evidence type="ECO:0000256" key="8">
    <source>
        <dbReference type="ARBA" id="ARBA00022801"/>
    </source>
</evidence>
<keyword evidence="18" id="KW-1185">Reference proteome</keyword>
<dbReference type="SUPFAM" id="SSF52025">
    <property type="entry name" value="PA domain"/>
    <property type="match status" value="1"/>
</dbReference>
<dbReference type="PANTHER" id="PTHR33478">
    <property type="entry name" value="EXTRACELLULAR METALLOPROTEINASE MEP"/>
    <property type="match status" value="1"/>
</dbReference>
<evidence type="ECO:0000259" key="15">
    <source>
        <dbReference type="Pfam" id="PF07504"/>
    </source>
</evidence>
<feature type="region of interest" description="Disordered" evidence="12">
    <location>
        <begin position="320"/>
        <end position="342"/>
    </location>
</feature>
<keyword evidence="8" id="KW-0378">Hydrolase</keyword>
<comment type="caution">
    <text evidence="17">The sequence shown here is derived from an EMBL/GenBank/DDBJ whole genome shotgun (WGS) entry which is preliminary data.</text>
</comment>
<dbReference type="InterPro" id="IPR046450">
    <property type="entry name" value="PA_dom_sf"/>
</dbReference>
<keyword evidence="5" id="KW-0645">Protease</keyword>
<proteinExistence type="inferred from homology"/>
<dbReference type="InterPro" id="IPR001842">
    <property type="entry name" value="Peptidase_M36"/>
</dbReference>
<evidence type="ECO:0000256" key="5">
    <source>
        <dbReference type="ARBA" id="ARBA00022670"/>
    </source>
</evidence>
<reference evidence="18" key="1">
    <citation type="journal article" date="2019" name="Int. J. Syst. Evol. Microbiol.">
        <title>The Global Catalogue of Microorganisms (GCM) 10K type strain sequencing project: providing services to taxonomists for standard genome sequencing and annotation.</title>
        <authorList>
            <consortium name="The Broad Institute Genomics Platform"/>
            <consortium name="The Broad Institute Genome Sequencing Center for Infectious Disease"/>
            <person name="Wu L."/>
            <person name="Ma J."/>
        </authorList>
    </citation>
    <scope>NUCLEOTIDE SEQUENCE [LARGE SCALE GENOMIC DNA]</scope>
    <source>
        <strain evidence="18">JCM 17841</strain>
    </source>
</reference>
<evidence type="ECO:0000256" key="9">
    <source>
        <dbReference type="ARBA" id="ARBA00022833"/>
    </source>
</evidence>
<dbReference type="Pfam" id="PF18962">
    <property type="entry name" value="Por_Secre_tail"/>
    <property type="match status" value="1"/>
</dbReference>
<gene>
    <name evidence="17" type="ORF">GCM10023172_22560</name>
</gene>
<evidence type="ECO:0000313" key="17">
    <source>
        <dbReference type="EMBL" id="GAA4501156.1"/>
    </source>
</evidence>
<evidence type="ECO:0000259" key="16">
    <source>
        <dbReference type="Pfam" id="PF18962"/>
    </source>
</evidence>
<evidence type="ECO:0000256" key="10">
    <source>
        <dbReference type="ARBA" id="ARBA00023049"/>
    </source>
</evidence>
<evidence type="ECO:0000256" key="7">
    <source>
        <dbReference type="ARBA" id="ARBA00022729"/>
    </source>
</evidence>
<keyword evidence="4" id="KW-0964">Secreted</keyword>
<dbReference type="EMBL" id="BAABGQ010000006">
    <property type="protein sequence ID" value="GAA4501156.1"/>
    <property type="molecule type" value="Genomic_DNA"/>
</dbReference>
<evidence type="ECO:0000256" key="12">
    <source>
        <dbReference type="SAM" id="MobiDB-lite"/>
    </source>
</evidence>
<feature type="compositionally biased region" description="Polar residues" evidence="12">
    <location>
        <begin position="333"/>
        <end position="342"/>
    </location>
</feature>
<dbReference type="InterPro" id="IPR026444">
    <property type="entry name" value="Secre_tail"/>
</dbReference>
<dbReference type="Gene3D" id="3.10.170.10">
    <property type="match status" value="1"/>
</dbReference>
<evidence type="ECO:0000256" key="11">
    <source>
        <dbReference type="ARBA" id="ARBA00023145"/>
    </source>
</evidence>
<dbReference type="PANTHER" id="PTHR33478:SF1">
    <property type="entry name" value="EXTRACELLULAR METALLOPROTEINASE MEP"/>
    <property type="match status" value="1"/>
</dbReference>
<dbReference type="Pfam" id="PF07504">
    <property type="entry name" value="FTP"/>
    <property type="match status" value="1"/>
</dbReference>
<dbReference type="CDD" id="cd09596">
    <property type="entry name" value="M36"/>
    <property type="match status" value="1"/>
</dbReference>
<keyword evidence="9" id="KW-0862">Zinc</keyword>
<organism evidence="17 18">
    <name type="scientific">Hymenobacter ginsengisoli</name>
    <dbReference type="NCBI Taxonomy" id="1051626"/>
    <lineage>
        <taxon>Bacteria</taxon>
        <taxon>Pseudomonadati</taxon>
        <taxon>Bacteroidota</taxon>
        <taxon>Cytophagia</taxon>
        <taxon>Cytophagales</taxon>
        <taxon>Hymenobacteraceae</taxon>
        <taxon>Hymenobacter</taxon>
    </lineage>
</organism>
<dbReference type="Pfam" id="PF02225">
    <property type="entry name" value="PA"/>
    <property type="match status" value="1"/>
</dbReference>
<feature type="chain" id="PRO_5045237406" evidence="13">
    <location>
        <begin position="28"/>
        <end position="933"/>
    </location>
</feature>
<comment type="cofactor">
    <cofactor evidence="1">
        <name>Zn(2+)</name>
        <dbReference type="ChEBI" id="CHEBI:29105"/>
    </cofactor>
</comment>
<name>A0ABP8QED6_9BACT</name>